<evidence type="ECO:0000313" key="9">
    <source>
        <dbReference type="Proteomes" id="UP000184233"/>
    </source>
</evidence>
<proteinExistence type="inferred from homology"/>
<evidence type="ECO:0000313" key="8">
    <source>
        <dbReference type="EMBL" id="OJX59335.1"/>
    </source>
</evidence>
<evidence type="ECO:0000256" key="7">
    <source>
        <dbReference type="RuleBase" id="RU003879"/>
    </source>
</evidence>
<sequence>MSKIKKKRIGVTMDMTPLVDITFLLLTFFMFTAKFKSETESEQKFVIKRPQSSADTTKLPENDLVLIKVGIDSVTKDTAYYVSMVNEQDRMKLAQDMMAKQYPGAKETTGQFKVTDLKWLGTMIQSARIINSRARFAVDADRRVRYQYIENAMEEMRKNRATSFNFVTDKKQGG</sequence>
<comment type="similarity">
    <text evidence="2 7">Belongs to the ExbD/TolR family.</text>
</comment>
<dbReference type="EMBL" id="MKVH01000013">
    <property type="protein sequence ID" value="OJX59335.1"/>
    <property type="molecule type" value="Genomic_DNA"/>
</dbReference>
<keyword evidence="5" id="KW-1133">Transmembrane helix</keyword>
<dbReference type="PANTHER" id="PTHR30558:SF3">
    <property type="entry name" value="BIOPOLYMER TRANSPORT PROTEIN EXBD-RELATED"/>
    <property type="match status" value="1"/>
</dbReference>
<dbReference type="GO" id="GO:0005886">
    <property type="term" value="C:plasma membrane"/>
    <property type="evidence" value="ECO:0007669"/>
    <property type="project" value="UniProtKB-SubCell"/>
</dbReference>
<dbReference type="STRING" id="1895771.BGO89_02645"/>
<dbReference type="GO" id="GO:0022857">
    <property type="term" value="F:transmembrane transporter activity"/>
    <property type="evidence" value="ECO:0007669"/>
    <property type="project" value="InterPro"/>
</dbReference>
<evidence type="ECO:0000256" key="1">
    <source>
        <dbReference type="ARBA" id="ARBA00004162"/>
    </source>
</evidence>
<dbReference type="Proteomes" id="UP000184233">
    <property type="component" value="Unassembled WGS sequence"/>
</dbReference>
<gene>
    <name evidence="8" type="ORF">BGO89_02645</name>
</gene>
<dbReference type="PANTHER" id="PTHR30558">
    <property type="entry name" value="EXBD MEMBRANE COMPONENT OF PMF-DRIVEN MACROMOLECULE IMPORT SYSTEM"/>
    <property type="match status" value="1"/>
</dbReference>
<name>A0A1M3L285_9BACT</name>
<evidence type="ECO:0000256" key="2">
    <source>
        <dbReference type="ARBA" id="ARBA00005811"/>
    </source>
</evidence>
<comment type="subcellular location">
    <subcellularLocation>
        <location evidence="1">Cell membrane</location>
        <topology evidence="1">Single-pass membrane protein</topology>
    </subcellularLocation>
    <subcellularLocation>
        <location evidence="7">Cell membrane</location>
        <topology evidence="7">Single-pass type II membrane protein</topology>
    </subcellularLocation>
</comment>
<accession>A0A1M3L285</accession>
<organism evidence="8 9">
    <name type="scientific">Candidatus Kapaibacterium thiocyanatum</name>
    <dbReference type="NCBI Taxonomy" id="1895771"/>
    <lineage>
        <taxon>Bacteria</taxon>
        <taxon>Pseudomonadati</taxon>
        <taxon>Candidatus Kapaibacteriota</taxon>
        <taxon>Candidatus Kapaibacteriia</taxon>
        <taxon>Candidatus Kapaibacteriales</taxon>
        <taxon>Candidatus Kapaibacteriaceae</taxon>
        <taxon>Candidatus Kapaibacterium</taxon>
    </lineage>
</organism>
<protein>
    <recommendedName>
        <fullName evidence="10">Biopolymer transporter ExbD</fullName>
    </recommendedName>
</protein>
<dbReference type="AlphaFoldDB" id="A0A1M3L285"/>
<evidence type="ECO:0000256" key="4">
    <source>
        <dbReference type="ARBA" id="ARBA00022692"/>
    </source>
</evidence>
<dbReference type="InterPro" id="IPR003400">
    <property type="entry name" value="ExbD"/>
</dbReference>
<evidence type="ECO:0000256" key="3">
    <source>
        <dbReference type="ARBA" id="ARBA00022475"/>
    </source>
</evidence>
<keyword evidence="4 7" id="KW-0812">Transmembrane</keyword>
<evidence type="ECO:0000256" key="5">
    <source>
        <dbReference type="ARBA" id="ARBA00022989"/>
    </source>
</evidence>
<dbReference type="Pfam" id="PF02472">
    <property type="entry name" value="ExbD"/>
    <property type="match status" value="1"/>
</dbReference>
<dbReference type="GO" id="GO:0015031">
    <property type="term" value="P:protein transport"/>
    <property type="evidence" value="ECO:0007669"/>
    <property type="project" value="UniProtKB-KW"/>
</dbReference>
<evidence type="ECO:0008006" key="10">
    <source>
        <dbReference type="Google" id="ProtNLM"/>
    </source>
</evidence>
<keyword evidence="7" id="KW-0653">Protein transport</keyword>
<evidence type="ECO:0000256" key="6">
    <source>
        <dbReference type="ARBA" id="ARBA00023136"/>
    </source>
</evidence>
<comment type="caution">
    <text evidence="8">The sequence shown here is derived from an EMBL/GenBank/DDBJ whole genome shotgun (WGS) entry which is preliminary data.</text>
</comment>
<keyword evidence="3" id="KW-1003">Cell membrane</keyword>
<keyword evidence="7" id="KW-0813">Transport</keyword>
<reference evidence="8 9" key="1">
    <citation type="submission" date="2016-09" db="EMBL/GenBank/DDBJ databases">
        <title>Genome-resolved meta-omics ties microbial dynamics to process performance in biotechnology for thiocyanate degradation.</title>
        <authorList>
            <person name="Kantor R.S."/>
            <person name="Huddy R.J."/>
            <person name="Iyer R."/>
            <person name="Thomas B.C."/>
            <person name="Brown C.T."/>
            <person name="Anantharaman K."/>
            <person name="Tringe S."/>
            <person name="Hettich R.L."/>
            <person name="Harrison S.T."/>
            <person name="Banfield J.F."/>
        </authorList>
    </citation>
    <scope>NUCLEOTIDE SEQUENCE [LARGE SCALE GENOMIC DNA]</scope>
    <source>
        <strain evidence="8">59-99</strain>
    </source>
</reference>
<keyword evidence="6" id="KW-0472">Membrane</keyword>